<dbReference type="SUPFAM" id="SSF50249">
    <property type="entry name" value="Nucleic acid-binding proteins"/>
    <property type="match status" value="1"/>
</dbReference>
<feature type="domain" description="CSD" evidence="2">
    <location>
        <begin position="23"/>
        <end position="91"/>
    </location>
</feature>
<dbReference type="STRING" id="30611.ENSOGAP00000019765"/>
<dbReference type="OMA" id="KWNARNE"/>
<dbReference type="InterPro" id="IPR012340">
    <property type="entry name" value="NA-bd_OB-fold"/>
</dbReference>
<reference evidence="4" key="1">
    <citation type="submission" date="2011-03" db="EMBL/GenBank/DDBJ databases">
        <title>Version 3 of the genome sequence of Otolemur garnettii (Bushbaby).</title>
        <authorList>
            <consortium name="The Broad Institute Genome Sequencing Platform"/>
            <person name="Di Palma F."/>
            <person name="Johnson J."/>
            <person name="Lander E.S."/>
            <person name="Lindblad-Toh K."/>
            <person name="Jaffe D.B."/>
            <person name="Gnerre S."/>
            <person name="MacCallum I."/>
            <person name="Przybylski D."/>
            <person name="Ribeiro F.J."/>
            <person name="Burton J.N."/>
            <person name="Walker B.J."/>
            <person name="Sharpe T."/>
            <person name="Hall G."/>
        </authorList>
    </citation>
    <scope>NUCLEOTIDE SEQUENCE [LARGE SCALE GENOMIC DNA]</scope>
</reference>
<keyword evidence="4" id="KW-1185">Reference proteome</keyword>
<dbReference type="eggNOG" id="KOG3070">
    <property type="taxonomic scope" value="Eukaryota"/>
</dbReference>
<evidence type="ECO:0000256" key="1">
    <source>
        <dbReference type="SAM" id="MobiDB-lite"/>
    </source>
</evidence>
<dbReference type="PRINTS" id="PR00050">
    <property type="entry name" value="COLDSHOCK"/>
</dbReference>
<dbReference type="AlphaFoldDB" id="H0XUH3"/>
<dbReference type="InterPro" id="IPR002059">
    <property type="entry name" value="CSP_DNA-bd"/>
</dbReference>
<dbReference type="Pfam" id="PF00313">
    <property type="entry name" value="CSD"/>
    <property type="match status" value="1"/>
</dbReference>
<dbReference type="PANTHER" id="PTHR11544">
    <property type="entry name" value="COLD SHOCK DOMAIN CONTAINING PROTEINS"/>
    <property type="match status" value="1"/>
</dbReference>
<dbReference type="GO" id="GO:0003676">
    <property type="term" value="F:nucleic acid binding"/>
    <property type="evidence" value="ECO:0007669"/>
    <property type="project" value="InterPro"/>
</dbReference>
<sequence>SSGPGGLTSVAPANGDKNIITTKVWGTVKWNARNEHGFINRNDTKEDVLVQQTAVKKSNPRRYLHSVGDGETVGTEGVEGEKGAEVANVTPGRVPVQGSKQTADPNHYRHSPHCRGPLQNYQHGVLIIFTKD</sequence>
<evidence type="ECO:0000313" key="4">
    <source>
        <dbReference type="Proteomes" id="UP000005225"/>
    </source>
</evidence>
<dbReference type="GeneTree" id="ENSGT00940000153341"/>
<protein>
    <recommendedName>
        <fullName evidence="2">CSD domain-containing protein</fullName>
    </recommendedName>
</protein>
<dbReference type="EMBL" id="AAQR03009579">
    <property type="status" value="NOT_ANNOTATED_CDS"/>
    <property type="molecule type" value="Genomic_DNA"/>
</dbReference>
<proteinExistence type="predicted"/>
<evidence type="ECO:0000259" key="2">
    <source>
        <dbReference type="PROSITE" id="PS51857"/>
    </source>
</evidence>
<dbReference type="PROSITE" id="PS51857">
    <property type="entry name" value="CSD_2"/>
    <property type="match status" value="1"/>
</dbReference>
<feature type="compositionally biased region" description="Low complexity" evidence="1">
    <location>
        <begin position="67"/>
        <end position="76"/>
    </location>
</feature>
<accession>H0XUH3</accession>
<dbReference type="HOGENOM" id="CLU_117621_3_1_1"/>
<dbReference type="Proteomes" id="UP000005225">
    <property type="component" value="Unassembled WGS sequence"/>
</dbReference>
<organism evidence="3 4">
    <name type="scientific">Otolemur garnettii</name>
    <name type="common">Small-eared galago</name>
    <name type="synonym">Garnett's greater bushbaby</name>
    <dbReference type="NCBI Taxonomy" id="30611"/>
    <lineage>
        <taxon>Eukaryota</taxon>
        <taxon>Metazoa</taxon>
        <taxon>Chordata</taxon>
        <taxon>Craniata</taxon>
        <taxon>Vertebrata</taxon>
        <taxon>Euteleostomi</taxon>
        <taxon>Mammalia</taxon>
        <taxon>Eutheria</taxon>
        <taxon>Euarchontoglires</taxon>
        <taxon>Primates</taxon>
        <taxon>Strepsirrhini</taxon>
        <taxon>Lorisiformes</taxon>
        <taxon>Galagidae</taxon>
        <taxon>Otolemur</taxon>
    </lineage>
</organism>
<feature type="region of interest" description="Disordered" evidence="1">
    <location>
        <begin position="60"/>
        <end position="116"/>
    </location>
</feature>
<reference evidence="3" key="3">
    <citation type="submission" date="2025-09" db="UniProtKB">
        <authorList>
            <consortium name="Ensembl"/>
        </authorList>
    </citation>
    <scope>IDENTIFICATION</scope>
</reference>
<reference evidence="3" key="2">
    <citation type="submission" date="2025-08" db="UniProtKB">
        <authorList>
            <consortium name="Ensembl"/>
        </authorList>
    </citation>
    <scope>IDENTIFICATION</scope>
</reference>
<dbReference type="InterPro" id="IPR050181">
    <property type="entry name" value="Cold_shock_domain"/>
</dbReference>
<dbReference type="Ensembl" id="ENSOGAT00000027951.1">
    <property type="protein sequence ID" value="ENSOGAP00000019765.1"/>
    <property type="gene ID" value="ENSOGAG00000028757.1"/>
</dbReference>
<name>H0XUH3_OTOGA</name>
<dbReference type="Gene3D" id="2.40.50.140">
    <property type="entry name" value="Nucleic acid-binding proteins"/>
    <property type="match status" value="1"/>
</dbReference>
<evidence type="ECO:0000313" key="3">
    <source>
        <dbReference type="Ensembl" id="ENSOGAP00000019765.1"/>
    </source>
</evidence>
<dbReference type="InParanoid" id="H0XUH3"/>